<feature type="transmembrane region" description="Helical" evidence="1">
    <location>
        <begin position="55"/>
        <end position="78"/>
    </location>
</feature>
<dbReference type="STRING" id="1526571.AT746_09620"/>
<evidence type="ECO:0000313" key="3">
    <source>
        <dbReference type="Proteomes" id="UP000068447"/>
    </source>
</evidence>
<dbReference type="InterPro" id="IPR018681">
    <property type="entry name" value="DUF2165_transmembrane"/>
</dbReference>
<keyword evidence="1" id="KW-1133">Transmembrane helix</keyword>
<dbReference type="Pfam" id="PF09933">
    <property type="entry name" value="DUF2165"/>
    <property type="match status" value="1"/>
</dbReference>
<keyword evidence="3" id="KW-1185">Reference proteome</keyword>
<reference evidence="2 3" key="1">
    <citation type="submission" date="2015-12" db="EMBL/GenBank/DDBJ databases">
        <title>Complete genome of Lacimicrobium alkaliphilum KCTC 32984.</title>
        <authorList>
            <person name="Kim S.-G."/>
            <person name="Lee Y.-J."/>
        </authorList>
    </citation>
    <scope>NUCLEOTIDE SEQUENCE [LARGE SCALE GENOMIC DNA]</scope>
    <source>
        <strain evidence="2 3">YelD216</strain>
    </source>
</reference>
<proteinExistence type="predicted"/>
<gene>
    <name evidence="2" type="ORF">AT746_09620</name>
</gene>
<accession>A0A0U2PGD5</accession>
<dbReference type="Proteomes" id="UP000068447">
    <property type="component" value="Chromosome"/>
</dbReference>
<evidence type="ECO:0000256" key="1">
    <source>
        <dbReference type="SAM" id="Phobius"/>
    </source>
</evidence>
<dbReference type="EMBL" id="CP013650">
    <property type="protein sequence ID" value="ALS98493.1"/>
    <property type="molecule type" value="Genomic_DNA"/>
</dbReference>
<dbReference type="AlphaFoldDB" id="A0A0U2PGD5"/>
<evidence type="ECO:0008006" key="4">
    <source>
        <dbReference type="Google" id="ProtNLM"/>
    </source>
</evidence>
<keyword evidence="1" id="KW-0472">Membrane</keyword>
<evidence type="ECO:0000313" key="2">
    <source>
        <dbReference type="EMBL" id="ALS98493.1"/>
    </source>
</evidence>
<organism evidence="2 3">
    <name type="scientific">Lacimicrobium alkaliphilum</name>
    <dbReference type="NCBI Taxonomy" id="1526571"/>
    <lineage>
        <taxon>Bacteria</taxon>
        <taxon>Pseudomonadati</taxon>
        <taxon>Pseudomonadota</taxon>
        <taxon>Gammaproteobacteria</taxon>
        <taxon>Alteromonadales</taxon>
        <taxon>Alteromonadaceae</taxon>
        <taxon>Lacimicrobium</taxon>
    </lineage>
</organism>
<dbReference type="KEGG" id="lal:AT746_09620"/>
<sequence>MKTLLVAFASLFCLLYGLQNLMNLDAAFSFVQLTLSMQGHTLYPASIGPAFTSDVIIWLVLGIIILLELLAGFLILRGAYDMFRELKGSSERFQQAKHFAALGLSLAVLIWFGLFSAIGGAYFQMWQTQTGSTALEGAFWYSMQLSAVLLILLQKDSEDLID</sequence>
<name>A0A0U2PGD5_9ALTE</name>
<protein>
    <recommendedName>
        <fullName evidence="4">DUF2165 domain-containing protein</fullName>
    </recommendedName>
</protein>
<feature type="transmembrane region" description="Helical" evidence="1">
    <location>
        <begin position="99"/>
        <end position="125"/>
    </location>
</feature>
<feature type="transmembrane region" description="Helical" evidence="1">
    <location>
        <begin position="137"/>
        <end position="153"/>
    </location>
</feature>
<keyword evidence="1" id="KW-0812">Transmembrane</keyword>